<evidence type="ECO:0000256" key="1">
    <source>
        <dbReference type="ARBA" id="ARBA00022801"/>
    </source>
</evidence>
<proteinExistence type="predicted"/>
<dbReference type="InterPro" id="IPR050261">
    <property type="entry name" value="FrsA_esterase"/>
</dbReference>
<dbReference type="GO" id="GO:0006508">
    <property type="term" value="P:proteolysis"/>
    <property type="evidence" value="ECO:0007669"/>
    <property type="project" value="InterPro"/>
</dbReference>
<dbReference type="InterPro" id="IPR029058">
    <property type="entry name" value="AB_hydrolase_fold"/>
</dbReference>
<dbReference type="OrthoDB" id="3647650at2"/>
<dbReference type="PANTHER" id="PTHR22946">
    <property type="entry name" value="DIENELACTONE HYDROLASE DOMAIN-CONTAINING PROTEIN-RELATED"/>
    <property type="match status" value="1"/>
</dbReference>
<dbReference type="InterPro" id="IPR002925">
    <property type="entry name" value="Dienelactn_hydro"/>
</dbReference>
<feature type="domain" description="Peptidase S9 prolyl oligopeptidase catalytic" evidence="2">
    <location>
        <begin position="86"/>
        <end position="163"/>
    </location>
</feature>
<dbReference type="PANTHER" id="PTHR22946:SF9">
    <property type="entry name" value="POLYKETIDE TRANSFERASE AF380"/>
    <property type="match status" value="1"/>
</dbReference>
<dbReference type="InterPro" id="IPR001375">
    <property type="entry name" value="Peptidase_S9_cat"/>
</dbReference>
<reference evidence="4 5" key="1">
    <citation type="submission" date="2016-10" db="EMBL/GenBank/DDBJ databases">
        <authorList>
            <person name="de Groot N.N."/>
        </authorList>
    </citation>
    <scope>NUCLEOTIDE SEQUENCE [LARGE SCALE GENOMIC DNA]</scope>
    <source>
        <strain evidence="4 5">DSM 25294</strain>
    </source>
</reference>
<evidence type="ECO:0000259" key="2">
    <source>
        <dbReference type="Pfam" id="PF00326"/>
    </source>
</evidence>
<accession>A0A1G9JSA6</accession>
<dbReference type="Gene3D" id="3.40.50.1820">
    <property type="entry name" value="alpha/beta hydrolase"/>
    <property type="match status" value="1"/>
</dbReference>
<sequence>MIARVRNWVLLGALAALIAAGLIGCNVLSRYHGFGASEMRPEALSARLKPAYRSFTPQGNGPWPTALLFSGCDGPKDNMDRWAKELTDEGYAVLVVDSHGPRDYDDAQLWRLVCIGQLLPGPERAGDVAVAIEDARAMPFVDPERIVLIGASHGGWSVLDMLSLHGQDKPPHNLTRWPETIQENGLEGIVGMVLLYPYCGVASQVYSHGWQEDVPGLFLLVEDDSIVNEDSCIEVIERMKEAGRPVEAHLFKGTTHGFDQEEKNAFSTLEFSPEATREAAELMRQFLRKVTKR</sequence>
<gene>
    <name evidence="4" type="ORF">SAMN04488026_108312</name>
</gene>
<protein>
    <submittedName>
        <fullName evidence="4">Dienelactone hydrolase</fullName>
    </submittedName>
</protein>
<dbReference type="SUPFAM" id="SSF53474">
    <property type="entry name" value="alpha/beta-Hydrolases"/>
    <property type="match status" value="1"/>
</dbReference>
<name>A0A1G9JSA6_9RHOB</name>
<dbReference type="STRING" id="571298.SAMN04488026_108312"/>
<dbReference type="Pfam" id="PF00326">
    <property type="entry name" value="Peptidase_S9"/>
    <property type="match status" value="1"/>
</dbReference>
<dbReference type="GO" id="GO:0008236">
    <property type="term" value="F:serine-type peptidase activity"/>
    <property type="evidence" value="ECO:0007669"/>
    <property type="project" value="InterPro"/>
</dbReference>
<keyword evidence="5" id="KW-1185">Reference proteome</keyword>
<evidence type="ECO:0000313" key="4">
    <source>
        <dbReference type="EMBL" id="SDL40156.1"/>
    </source>
</evidence>
<dbReference type="Pfam" id="PF01738">
    <property type="entry name" value="DLH"/>
    <property type="match status" value="1"/>
</dbReference>
<dbReference type="GO" id="GO:0052689">
    <property type="term" value="F:carboxylic ester hydrolase activity"/>
    <property type="evidence" value="ECO:0007669"/>
    <property type="project" value="UniProtKB-ARBA"/>
</dbReference>
<evidence type="ECO:0000313" key="5">
    <source>
        <dbReference type="Proteomes" id="UP000199382"/>
    </source>
</evidence>
<keyword evidence="1 4" id="KW-0378">Hydrolase</keyword>
<dbReference type="PROSITE" id="PS51257">
    <property type="entry name" value="PROKAR_LIPOPROTEIN"/>
    <property type="match status" value="1"/>
</dbReference>
<organism evidence="4 5">
    <name type="scientific">Aliiruegeria lutimaris</name>
    <dbReference type="NCBI Taxonomy" id="571298"/>
    <lineage>
        <taxon>Bacteria</taxon>
        <taxon>Pseudomonadati</taxon>
        <taxon>Pseudomonadota</taxon>
        <taxon>Alphaproteobacteria</taxon>
        <taxon>Rhodobacterales</taxon>
        <taxon>Roseobacteraceae</taxon>
        <taxon>Aliiruegeria</taxon>
    </lineage>
</organism>
<dbReference type="Proteomes" id="UP000199382">
    <property type="component" value="Unassembled WGS sequence"/>
</dbReference>
<feature type="domain" description="Dienelactone hydrolase" evidence="3">
    <location>
        <begin position="211"/>
        <end position="289"/>
    </location>
</feature>
<dbReference type="EMBL" id="FNEK01000083">
    <property type="protein sequence ID" value="SDL40156.1"/>
    <property type="molecule type" value="Genomic_DNA"/>
</dbReference>
<evidence type="ECO:0000259" key="3">
    <source>
        <dbReference type="Pfam" id="PF01738"/>
    </source>
</evidence>
<dbReference type="AlphaFoldDB" id="A0A1G9JSA6"/>